<dbReference type="InterPro" id="IPR013325">
    <property type="entry name" value="RNA_pol_sigma_r2"/>
</dbReference>
<dbReference type="Gene3D" id="1.10.10.10">
    <property type="entry name" value="Winged helix-like DNA-binding domain superfamily/Winged helix DNA-binding domain"/>
    <property type="match status" value="1"/>
</dbReference>
<evidence type="ECO:0000256" key="5">
    <source>
        <dbReference type="ARBA" id="ARBA00023163"/>
    </source>
</evidence>
<keyword evidence="2" id="KW-0805">Transcription regulation</keyword>
<accession>A0A2U8HIG2</accession>
<dbReference type="Proteomes" id="UP000244915">
    <property type="component" value="Chromosome 2"/>
</dbReference>
<gene>
    <name evidence="8" type="ORF">CEW88_17910</name>
</gene>
<evidence type="ECO:0000256" key="6">
    <source>
        <dbReference type="SAM" id="MobiDB-lite"/>
    </source>
</evidence>
<evidence type="ECO:0000256" key="3">
    <source>
        <dbReference type="ARBA" id="ARBA00023082"/>
    </source>
</evidence>
<dbReference type="AlphaFoldDB" id="A0A2U8HIG2"/>
<reference evidence="8 9" key="1">
    <citation type="submission" date="2017-06" db="EMBL/GenBank/DDBJ databases">
        <title>Yangia sp. YSBP01 complete genome sequence.</title>
        <authorList>
            <person name="Woo J.-H."/>
            <person name="Kim H.-S."/>
        </authorList>
    </citation>
    <scope>NUCLEOTIDE SEQUENCE [LARGE SCALE GENOMIC DNA]</scope>
    <source>
        <strain evidence="8 9">YSBP01</strain>
    </source>
</reference>
<dbReference type="PANTHER" id="PTHR43133">
    <property type="entry name" value="RNA POLYMERASE ECF-TYPE SIGMA FACTO"/>
    <property type="match status" value="1"/>
</dbReference>
<evidence type="ECO:0000313" key="9">
    <source>
        <dbReference type="Proteomes" id="UP000244915"/>
    </source>
</evidence>
<dbReference type="InterPro" id="IPR007627">
    <property type="entry name" value="RNA_pol_sigma70_r2"/>
</dbReference>
<dbReference type="GO" id="GO:0003677">
    <property type="term" value="F:DNA binding"/>
    <property type="evidence" value="ECO:0007669"/>
    <property type="project" value="UniProtKB-KW"/>
</dbReference>
<keyword evidence="5" id="KW-0804">Transcription</keyword>
<dbReference type="SUPFAM" id="SSF88659">
    <property type="entry name" value="Sigma3 and sigma4 domains of RNA polymerase sigma factors"/>
    <property type="match status" value="1"/>
</dbReference>
<dbReference type="InterPro" id="IPR039425">
    <property type="entry name" value="RNA_pol_sigma-70-like"/>
</dbReference>
<dbReference type="PANTHER" id="PTHR43133:SF58">
    <property type="entry name" value="ECF RNA POLYMERASE SIGMA FACTOR SIGD"/>
    <property type="match status" value="1"/>
</dbReference>
<evidence type="ECO:0000256" key="1">
    <source>
        <dbReference type="ARBA" id="ARBA00010641"/>
    </source>
</evidence>
<keyword evidence="3" id="KW-0731">Sigma factor</keyword>
<dbReference type="EMBL" id="CP022190">
    <property type="protein sequence ID" value="AWI85593.1"/>
    <property type="molecule type" value="Genomic_DNA"/>
</dbReference>
<keyword evidence="4" id="KW-0238">DNA-binding</keyword>
<evidence type="ECO:0000256" key="4">
    <source>
        <dbReference type="ARBA" id="ARBA00023125"/>
    </source>
</evidence>
<evidence type="ECO:0000259" key="7">
    <source>
        <dbReference type="Pfam" id="PF04542"/>
    </source>
</evidence>
<dbReference type="InterPro" id="IPR036388">
    <property type="entry name" value="WH-like_DNA-bd_sf"/>
</dbReference>
<feature type="domain" description="RNA polymerase sigma-70 region 2" evidence="7">
    <location>
        <begin position="69"/>
        <end position="126"/>
    </location>
</feature>
<proteinExistence type="inferred from homology"/>
<dbReference type="GO" id="GO:0006352">
    <property type="term" value="P:DNA-templated transcription initiation"/>
    <property type="evidence" value="ECO:0007669"/>
    <property type="project" value="InterPro"/>
</dbReference>
<dbReference type="SUPFAM" id="SSF88946">
    <property type="entry name" value="Sigma2 domain of RNA polymerase sigma factors"/>
    <property type="match status" value="1"/>
</dbReference>
<sequence length="218" mass="24278">MKYSRAVVTGGPARPYAQVPPLEVDLSRPHGRSQMTGRDDEIEALMRKALDGDRRAYAGCLQRLVPRLRVMATYDLPAQHWHLAEDVVQEALLSIHLKRGSWDRDRPLLPWVRVIVKHKAIDALRKTPSAPHDPVEDHPGLDAPAVDPLAGLHLEQALSRLSPRDAALVREHAIGGADPETLSKDFDLSPGALRVALHRALRRLADAARKEEEWTPMS</sequence>
<dbReference type="GO" id="GO:0016987">
    <property type="term" value="F:sigma factor activity"/>
    <property type="evidence" value="ECO:0007669"/>
    <property type="project" value="UniProtKB-KW"/>
</dbReference>
<evidence type="ECO:0000256" key="2">
    <source>
        <dbReference type="ARBA" id="ARBA00023015"/>
    </source>
</evidence>
<dbReference type="InterPro" id="IPR013324">
    <property type="entry name" value="RNA_pol_sigma_r3/r4-like"/>
</dbReference>
<dbReference type="KEGG" id="ypac:CEW88_17910"/>
<organism evidence="8 9">
    <name type="scientific">Alloyangia pacifica</name>
    <dbReference type="NCBI Taxonomy" id="311180"/>
    <lineage>
        <taxon>Bacteria</taxon>
        <taxon>Pseudomonadati</taxon>
        <taxon>Pseudomonadota</taxon>
        <taxon>Alphaproteobacteria</taxon>
        <taxon>Rhodobacterales</taxon>
        <taxon>Roseobacteraceae</taxon>
        <taxon>Alloyangia</taxon>
    </lineage>
</organism>
<dbReference type="Pfam" id="PF04542">
    <property type="entry name" value="Sigma70_r2"/>
    <property type="match status" value="1"/>
</dbReference>
<dbReference type="Gene3D" id="1.10.1740.10">
    <property type="match status" value="1"/>
</dbReference>
<name>A0A2U8HIG2_9RHOB</name>
<comment type="similarity">
    <text evidence="1">Belongs to the sigma-70 factor family. ECF subfamily.</text>
</comment>
<evidence type="ECO:0000313" key="8">
    <source>
        <dbReference type="EMBL" id="AWI85593.1"/>
    </source>
</evidence>
<protein>
    <submittedName>
        <fullName evidence="8">RNA polymerase subunit sigma</fullName>
    </submittedName>
</protein>
<feature type="region of interest" description="Disordered" evidence="6">
    <location>
        <begin position="126"/>
        <end position="146"/>
    </location>
</feature>